<evidence type="ECO:0000256" key="9">
    <source>
        <dbReference type="SAM" id="Phobius"/>
    </source>
</evidence>
<keyword evidence="5 9" id="KW-1133">Transmembrane helix</keyword>
<dbReference type="PANTHER" id="PTHR11337:SF8">
    <property type="entry name" value="VISGUN, ISOFORM E"/>
    <property type="match status" value="1"/>
</dbReference>
<accession>A0ABQ7Q1L3</accession>
<dbReference type="Proteomes" id="UP000823941">
    <property type="component" value="Chromosome 23"/>
</dbReference>
<keyword evidence="12" id="KW-1185">Reference proteome</keyword>
<evidence type="ECO:0000256" key="7">
    <source>
        <dbReference type="ARBA" id="ARBA00023180"/>
    </source>
</evidence>
<evidence type="ECO:0000256" key="10">
    <source>
        <dbReference type="SAM" id="SignalP"/>
    </source>
</evidence>
<reference evidence="11 12" key="1">
    <citation type="submission" date="2021-06" db="EMBL/GenBank/DDBJ databases">
        <title>A haploid diamondback moth (Plutella xylostella L.) genome assembly resolves 31 chromosomes and identifies a diamide resistance mutation.</title>
        <authorList>
            <person name="Ward C.M."/>
            <person name="Perry K.D."/>
            <person name="Baker G."/>
            <person name="Powis K."/>
            <person name="Heckel D.G."/>
            <person name="Baxter S.W."/>
        </authorList>
    </citation>
    <scope>NUCLEOTIDE SEQUENCE [LARGE SCALE GENOMIC DNA]</scope>
    <source>
        <strain evidence="11 12">LV</strain>
        <tissue evidence="11">Single pupa</tissue>
    </source>
</reference>
<name>A0ABQ7Q1L3_PLUXY</name>
<feature type="chain" id="PRO_5046733145" evidence="10">
    <location>
        <begin position="18"/>
        <end position="207"/>
    </location>
</feature>
<feature type="transmembrane region" description="Helical" evidence="9">
    <location>
        <begin position="172"/>
        <end position="193"/>
    </location>
</feature>
<comment type="subcellular location">
    <subcellularLocation>
        <location evidence="1">Membrane</location>
        <topology evidence="1">Single-pass type I membrane protein</topology>
    </subcellularLocation>
</comment>
<protein>
    <submittedName>
        <fullName evidence="11">Uncharacterized protein</fullName>
    </submittedName>
</protein>
<keyword evidence="7" id="KW-0325">Glycoprotein</keyword>
<evidence type="ECO:0000256" key="3">
    <source>
        <dbReference type="ARBA" id="ARBA00022692"/>
    </source>
</evidence>
<comment type="caution">
    <text evidence="11">The sequence shown here is derived from an EMBL/GenBank/DDBJ whole genome shotgun (WGS) entry which is preliminary data.</text>
</comment>
<keyword evidence="3 9" id="KW-0812">Transmembrane</keyword>
<gene>
    <name evidence="11" type="ORF">JYU34_017638</name>
</gene>
<sequence length="207" mass="21858">MNKVIFICVLSLSMCLSAPTDDQVKPPVLEAGAKAAAPHTEAKAPETGKVPEAPVHTANATAPTTPQATNATAVTPAATTNHTNETKPTNSTVPENKADDKKHEEAKPVPSKDTKNETKPAPTVQPTTIKPTEQPAPKAPTDKNTPTPAKTTEAPKTDDTTHLVKSSRGFDGASFVGGIIMTLGLLAIGFIGLKYYRTQTERNYHTL</sequence>
<feature type="compositionally biased region" description="Basic and acidic residues" evidence="8">
    <location>
        <begin position="153"/>
        <end position="162"/>
    </location>
</feature>
<evidence type="ECO:0000256" key="8">
    <source>
        <dbReference type="SAM" id="MobiDB-lite"/>
    </source>
</evidence>
<feature type="signal peptide" evidence="10">
    <location>
        <begin position="1"/>
        <end position="17"/>
    </location>
</feature>
<evidence type="ECO:0000256" key="1">
    <source>
        <dbReference type="ARBA" id="ARBA00004479"/>
    </source>
</evidence>
<dbReference type="InterPro" id="IPR007947">
    <property type="entry name" value="CD164_MGC24"/>
</dbReference>
<dbReference type="EMBL" id="JAHIBW010000023">
    <property type="protein sequence ID" value="KAG7299126.1"/>
    <property type="molecule type" value="Genomic_DNA"/>
</dbReference>
<evidence type="ECO:0000313" key="11">
    <source>
        <dbReference type="EMBL" id="KAG7299126.1"/>
    </source>
</evidence>
<evidence type="ECO:0000256" key="6">
    <source>
        <dbReference type="ARBA" id="ARBA00023136"/>
    </source>
</evidence>
<dbReference type="PANTHER" id="PTHR11337">
    <property type="entry name" value="MUCIN/PORIMIN"/>
    <property type="match status" value="1"/>
</dbReference>
<keyword evidence="4 10" id="KW-0732">Signal</keyword>
<feature type="region of interest" description="Disordered" evidence="8">
    <location>
        <begin position="76"/>
        <end position="171"/>
    </location>
</feature>
<organism evidence="11 12">
    <name type="scientific">Plutella xylostella</name>
    <name type="common">Diamondback moth</name>
    <name type="synonym">Plutella maculipennis</name>
    <dbReference type="NCBI Taxonomy" id="51655"/>
    <lineage>
        <taxon>Eukaryota</taxon>
        <taxon>Metazoa</taxon>
        <taxon>Ecdysozoa</taxon>
        <taxon>Arthropoda</taxon>
        <taxon>Hexapoda</taxon>
        <taxon>Insecta</taxon>
        <taxon>Pterygota</taxon>
        <taxon>Neoptera</taxon>
        <taxon>Endopterygota</taxon>
        <taxon>Lepidoptera</taxon>
        <taxon>Glossata</taxon>
        <taxon>Ditrysia</taxon>
        <taxon>Yponomeutoidea</taxon>
        <taxon>Plutellidae</taxon>
        <taxon>Plutella</taxon>
    </lineage>
</organism>
<comment type="similarity">
    <text evidence="2">Belongs to the CD164 family.</text>
</comment>
<dbReference type="Pfam" id="PF05283">
    <property type="entry name" value="MGC-24"/>
    <property type="match status" value="1"/>
</dbReference>
<keyword evidence="6 9" id="KW-0472">Membrane</keyword>
<feature type="compositionally biased region" description="Basic and acidic residues" evidence="8">
    <location>
        <begin position="96"/>
        <end position="118"/>
    </location>
</feature>
<evidence type="ECO:0000256" key="4">
    <source>
        <dbReference type="ARBA" id="ARBA00022729"/>
    </source>
</evidence>
<evidence type="ECO:0000313" key="12">
    <source>
        <dbReference type="Proteomes" id="UP000823941"/>
    </source>
</evidence>
<evidence type="ECO:0000256" key="2">
    <source>
        <dbReference type="ARBA" id="ARBA00005341"/>
    </source>
</evidence>
<proteinExistence type="inferred from homology"/>
<evidence type="ECO:0000256" key="5">
    <source>
        <dbReference type="ARBA" id="ARBA00022989"/>
    </source>
</evidence>